<feature type="transmembrane region" description="Helical" evidence="1">
    <location>
        <begin position="65"/>
        <end position="89"/>
    </location>
</feature>
<proteinExistence type="predicted"/>
<dbReference type="Pfam" id="PF00884">
    <property type="entry name" value="Sulfatase"/>
    <property type="match status" value="1"/>
</dbReference>
<dbReference type="RefSeq" id="WP_111537943.1">
    <property type="nucleotide sequence ID" value="NZ_QKZL01000013.1"/>
</dbReference>
<dbReference type="Proteomes" id="UP000248916">
    <property type="component" value="Unassembled WGS sequence"/>
</dbReference>
<keyword evidence="1" id="KW-0472">Membrane</keyword>
<accession>A0A2W7N327</accession>
<keyword evidence="4" id="KW-1185">Reference proteome</keyword>
<reference evidence="3 4" key="1">
    <citation type="submission" date="2018-06" db="EMBL/GenBank/DDBJ databases">
        <title>Genomic Encyclopedia of Archaeal and Bacterial Type Strains, Phase II (KMG-II): from individual species to whole genera.</title>
        <authorList>
            <person name="Goeker M."/>
        </authorList>
    </citation>
    <scope>NUCLEOTIDE SEQUENCE [LARGE SCALE GENOMIC DNA]</scope>
    <source>
        <strain evidence="3 4">DSM 22009</strain>
    </source>
</reference>
<evidence type="ECO:0000256" key="1">
    <source>
        <dbReference type="SAM" id="Phobius"/>
    </source>
</evidence>
<dbReference type="InterPro" id="IPR000917">
    <property type="entry name" value="Sulfatase_N"/>
</dbReference>
<feature type="domain" description="Sulfatase N-terminal" evidence="2">
    <location>
        <begin position="208"/>
        <end position="451"/>
    </location>
</feature>
<protein>
    <recommendedName>
        <fullName evidence="2">Sulfatase N-terminal domain-containing protein</fullName>
    </recommendedName>
</protein>
<dbReference type="SUPFAM" id="SSF53649">
    <property type="entry name" value="Alkaline phosphatase-like"/>
    <property type="match status" value="1"/>
</dbReference>
<dbReference type="EMBL" id="QKZL01000013">
    <property type="protein sequence ID" value="PZX14468.1"/>
    <property type="molecule type" value="Genomic_DNA"/>
</dbReference>
<name>A0A2W7N327_9RHOB</name>
<sequence>MRPDVSRGLRAGLAVVLLSLLLPLPIRIGDYTFGHFVRPPVDLAVILLGLVLLPRGTRVLHGLLVAGLAVLTLLRLADLGMIMAFQRGFDPILDLHLLASGWELARGSIGALATIAMIGGAILAFLAVFAALYWSTGALPKLDWPGRIACLGLAAAIGLAGRPAVLPSDITGRIANYRETIVDETRFAVALARDDRIAADLSALAGRDVILLFVESYGRSWLDAVEYRATSHARLEAAEARLRQAGFATRSAWLDAPTRGGQSWLSHATFLSGLRIGSQPRYDALMASDRFSLNRLFARAGWRSVAIMPAITRDWPDAAWYGYDAVFARDDLGYRGQPFEWVTMPDQYTLTALDRLARDDGPVMVEAALISSHAPWTPTPDILPWEEIGDGAIFDGTRRSGATPREVWSDPGTIRAAYSRSLDYTLEIVAQWIARFAEDALVIVVGDHQPAPLVAGQEASATVPIHVIARDSGLLDRLHGSWSDGMLPGPDIPVRPMSEMREMIATCFSSAGCAAPE</sequence>
<keyword evidence="1" id="KW-1133">Transmembrane helix</keyword>
<feature type="transmembrane region" description="Helical" evidence="1">
    <location>
        <begin position="146"/>
        <end position="165"/>
    </location>
</feature>
<organism evidence="3 4">
    <name type="scientific">Palleronia aestuarii</name>
    <dbReference type="NCBI Taxonomy" id="568105"/>
    <lineage>
        <taxon>Bacteria</taxon>
        <taxon>Pseudomonadati</taxon>
        <taxon>Pseudomonadota</taxon>
        <taxon>Alphaproteobacteria</taxon>
        <taxon>Rhodobacterales</taxon>
        <taxon>Roseobacteraceae</taxon>
        <taxon>Palleronia</taxon>
    </lineage>
</organism>
<comment type="caution">
    <text evidence="3">The sequence shown here is derived from an EMBL/GenBank/DDBJ whole genome shotgun (WGS) entry which is preliminary data.</text>
</comment>
<feature type="transmembrane region" description="Helical" evidence="1">
    <location>
        <begin position="109"/>
        <end position="134"/>
    </location>
</feature>
<evidence type="ECO:0000259" key="2">
    <source>
        <dbReference type="Pfam" id="PF00884"/>
    </source>
</evidence>
<dbReference type="InterPro" id="IPR017850">
    <property type="entry name" value="Alkaline_phosphatase_core_sf"/>
</dbReference>
<dbReference type="Gene3D" id="3.40.720.10">
    <property type="entry name" value="Alkaline Phosphatase, subunit A"/>
    <property type="match status" value="1"/>
</dbReference>
<gene>
    <name evidence="3" type="ORF">LX81_02842</name>
</gene>
<evidence type="ECO:0000313" key="3">
    <source>
        <dbReference type="EMBL" id="PZX14468.1"/>
    </source>
</evidence>
<dbReference type="AlphaFoldDB" id="A0A2W7N327"/>
<feature type="transmembrane region" description="Helical" evidence="1">
    <location>
        <begin position="37"/>
        <end position="53"/>
    </location>
</feature>
<keyword evidence="1" id="KW-0812">Transmembrane</keyword>
<dbReference type="OrthoDB" id="1376015at2"/>
<evidence type="ECO:0000313" key="4">
    <source>
        <dbReference type="Proteomes" id="UP000248916"/>
    </source>
</evidence>